<gene>
    <name evidence="9" type="ORF">NIIDNTM18_05820</name>
</gene>
<dbReference type="SUPFAM" id="SSF53448">
    <property type="entry name" value="Nucleotide-diphospho-sugar transferases"/>
    <property type="match status" value="1"/>
</dbReference>
<sequence length="474" mass="52856">MPELTPVVLPAHLSARGLFGRRALVVLAVVVAVHAAGVANWPHIVAPLLTGIFAVVYLVSTLDRNYLLLKGLRSDALLRISADEALAVPDDELPVYTVLLPVYDEPTIVANLINGVGRLDYPADKLEILLLVEEDDLATQEALLGADMQSVRIVIVPHSLPKTKPKACNYGMSMPDLRGEYLTIYDAEDIPDPLQLRRAVAAFRRVPSDIGCLQGRLGYFNERQNLLTRFFSLEYDQWFGVVLPAVEQARCVVPLGGTSNHMPTEVWREVGGWDEFNVTEDADLGVRLARSGYRTMILDSITLEEANSDVVNWIRQRSRWYKGYLQTMLVHLRDPRGLHRAIGTKAFLRMLNMTGGVPLTSALNVLFWFTMLMWIVGRPAVIGMLFPPLTYYVCLSLLLICAPLSVFTGLIVTQALGKPHLWVAALLSPLYWVLQSVAAIKAIYQLLFRPSFWEKTIHGLSPSRDHTPLTEGPR</sequence>
<keyword evidence="3 9" id="KW-0808">Transferase</keyword>
<reference evidence="9 10" key="1">
    <citation type="submission" date="2020-07" db="EMBL/GenBank/DDBJ databases">
        <title>Complete genome sequence of Mycolicibacterium litorale like strain isolated from cardiac implantable electronic device infection.</title>
        <authorList>
            <person name="Fukano H."/>
            <person name="Miyama H."/>
            <person name="Hoshino Y."/>
        </authorList>
    </citation>
    <scope>NUCLEOTIDE SEQUENCE [LARGE SCALE GENOMIC DNA]</scope>
    <source>
        <strain evidence="9 10">NIIDNTM18</strain>
    </source>
</reference>
<evidence type="ECO:0000256" key="1">
    <source>
        <dbReference type="ARBA" id="ARBA00004141"/>
    </source>
</evidence>
<comment type="subcellular location">
    <subcellularLocation>
        <location evidence="1">Membrane</location>
        <topology evidence="1">Multi-pass membrane protein</topology>
    </subcellularLocation>
</comment>
<dbReference type="PANTHER" id="PTHR43867:SF2">
    <property type="entry name" value="CELLULOSE SYNTHASE CATALYTIC SUBUNIT A [UDP-FORMING]"/>
    <property type="match status" value="1"/>
</dbReference>
<dbReference type="GO" id="GO:0016020">
    <property type="term" value="C:membrane"/>
    <property type="evidence" value="ECO:0007669"/>
    <property type="project" value="UniProtKB-SubCell"/>
</dbReference>
<dbReference type="AlphaFoldDB" id="A0A6S6NY18"/>
<evidence type="ECO:0000313" key="10">
    <source>
        <dbReference type="Proteomes" id="UP000515734"/>
    </source>
</evidence>
<evidence type="ECO:0000256" key="5">
    <source>
        <dbReference type="ARBA" id="ARBA00022989"/>
    </source>
</evidence>
<dbReference type="InterPro" id="IPR001173">
    <property type="entry name" value="Glyco_trans_2-like"/>
</dbReference>
<keyword evidence="5 7" id="KW-1133">Transmembrane helix</keyword>
<keyword evidence="2 9" id="KW-0328">Glycosyltransferase</keyword>
<dbReference type="InterPro" id="IPR029044">
    <property type="entry name" value="Nucleotide-diphossugar_trans"/>
</dbReference>
<evidence type="ECO:0000259" key="8">
    <source>
        <dbReference type="Pfam" id="PF13632"/>
    </source>
</evidence>
<accession>A0A6S6NY18</accession>
<feature type="domain" description="Glycosyltransferase 2-like" evidence="8">
    <location>
        <begin position="182"/>
        <end position="377"/>
    </location>
</feature>
<dbReference type="Pfam" id="PF13632">
    <property type="entry name" value="Glyco_trans_2_3"/>
    <property type="match status" value="1"/>
</dbReference>
<dbReference type="PANTHER" id="PTHR43867">
    <property type="entry name" value="CELLULOSE SYNTHASE CATALYTIC SUBUNIT A [UDP-FORMING]"/>
    <property type="match status" value="1"/>
</dbReference>
<dbReference type="CDD" id="cd06427">
    <property type="entry name" value="CESA_like_2"/>
    <property type="match status" value="1"/>
</dbReference>
<dbReference type="InterPro" id="IPR050321">
    <property type="entry name" value="Glycosyltr_2/OpgH_subfam"/>
</dbReference>
<evidence type="ECO:0000256" key="4">
    <source>
        <dbReference type="ARBA" id="ARBA00022692"/>
    </source>
</evidence>
<feature type="transmembrane region" description="Helical" evidence="7">
    <location>
        <begin position="19"/>
        <end position="38"/>
    </location>
</feature>
<name>A0A6S6NY18_9MYCO</name>
<protein>
    <submittedName>
        <fullName evidence="9">N-acetylglucosaminyltransferase</fullName>
    </submittedName>
</protein>
<evidence type="ECO:0000256" key="7">
    <source>
        <dbReference type="SAM" id="Phobius"/>
    </source>
</evidence>
<evidence type="ECO:0000256" key="3">
    <source>
        <dbReference type="ARBA" id="ARBA00022679"/>
    </source>
</evidence>
<keyword evidence="4 7" id="KW-0812">Transmembrane</keyword>
<evidence type="ECO:0000313" key="9">
    <source>
        <dbReference type="EMBL" id="BCI51304.1"/>
    </source>
</evidence>
<feature type="transmembrane region" description="Helical" evidence="7">
    <location>
        <begin position="421"/>
        <end position="444"/>
    </location>
</feature>
<evidence type="ECO:0000256" key="6">
    <source>
        <dbReference type="ARBA" id="ARBA00023136"/>
    </source>
</evidence>
<dbReference type="Proteomes" id="UP000515734">
    <property type="component" value="Chromosome"/>
</dbReference>
<keyword evidence="6 7" id="KW-0472">Membrane</keyword>
<dbReference type="EMBL" id="AP023287">
    <property type="protein sequence ID" value="BCI51304.1"/>
    <property type="molecule type" value="Genomic_DNA"/>
</dbReference>
<proteinExistence type="predicted"/>
<feature type="transmembrane region" description="Helical" evidence="7">
    <location>
        <begin position="357"/>
        <end position="377"/>
    </location>
</feature>
<dbReference type="RefSeq" id="WP_185294290.1">
    <property type="nucleotide sequence ID" value="NZ_AP023287.1"/>
</dbReference>
<dbReference type="Gene3D" id="3.90.550.10">
    <property type="entry name" value="Spore Coat Polysaccharide Biosynthesis Protein SpsA, Chain A"/>
    <property type="match status" value="1"/>
</dbReference>
<evidence type="ECO:0000256" key="2">
    <source>
        <dbReference type="ARBA" id="ARBA00022676"/>
    </source>
</evidence>
<dbReference type="GO" id="GO:0016757">
    <property type="term" value="F:glycosyltransferase activity"/>
    <property type="evidence" value="ECO:0007669"/>
    <property type="project" value="UniProtKB-KW"/>
</dbReference>
<feature type="transmembrane region" description="Helical" evidence="7">
    <location>
        <begin position="389"/>
        <end position="412"/>
    </location>
</feature>
<organism evidence="9 10">
    <name type="scientific">Mycolicibacterium litorale</name>
    <dbReference type="NCBI Taxonomy" id="758802"/>
    <lineage>
        <taxon>Bacteria</taxon>
        <taxon>Bacillati</taxon>
        <taxon>Actinomycetota</taxon>
        <taxon>Actinomycetes</taxon>
        <taxon>Mycobacteriales</taxon>
        <taxon>Mycobacteriaceae</taxon>
        <taxon>Mycolicibacterium</taxon>
    </lineage>
</organism>